<keyword evidence="1" id="KW-0472">Membrane</keyword>
<evidence type="ECO:0000313" key="2">
    <source>
        <dbReference type="EMBL" id="SFT17484.1"/>
    </source>
</evidence>
<evidence type="ECO:0000256" key="1">
    <source>
        <dbReference type="SAM" id="Phobius"/>
    </source>
</evidence>
<dbReference type="Proteomes" id="UP000199392">
    <property type="component" value="Unassembled WGS sequence"/>
</dbReference>
<proteinExistence type="predicted"/>
<evidence type="ECO:0000313" key="3">
    <source>
        <dbReference type="Proteomes" id="UP000199392"/>
    </source>
</evidence>
<feature type="transmembrane region" description="Helical" evidence="1">
    <location>
        <begin position="59"/>
        <end position="78"/>
    </location>
</feature>
<dbReference type="EMBL" id="FOZW01000013">
    <property type="protein sequence ID" value="SFT17484.1"/>
    <property type="molecule type" value="Genomic_DNA"/>
</dbReference>
<keyword evidence="1" id="KW-0812">Transmembrane</keyword>
<dbReference type="RefSeq" id="WP_092429207.1">
    <property type="nucleotide sequence ID" value="NZ_FNCL01000013.1"/>
</dbReference>
<dbReference type="OrthoDB" id="8444659at2"/>
<feature type="transmembrane region" description="Helical" evidence="1">
    <location>
        <begin position="109"/>
        <end position="132"/>
    </location>
</feature>
<name>A0A1I6VVP9_9RHOB</name>
<protein>
    <submittedName>
        <fullName evidence="2">Uncharacterized protein</fullName>
    </submittedName>
</protein>
<dbReference type="STRING" id="311180.SAMN04488050_1139"/>
<dbReference type="AlphaFoldDB" id="A0A1I6VVP9"/>
<keyword evidence="1" id="KW-1133">Transmembrane helix</keyword>
<feature type="transmembrane region" description="Helical" evidence="1">
    <location>
        <begin position="24"/>
        <end position="47"/>
    </location>
</feature>
<reference evidence="3" key="1">
    <citation type="submission" date="2016-10" db="EMBL/GenBank/DDBJ databases">
        <authorList>
            <person name="Varghese N."/>
            <person name="Submissions S."/>
        </authorList>
    </citation>
    <scope>NUCLEOTIDE SEQUENCE [LARGE SCALE GENOMIC DNA]</scope>
    <source>
        <strain evidence="3">DSM 26894</strain>
    </source>
</reference>
<organism evidence="2 3">
    <name type="scientific">Alloyangia pacifica</name>
    <dbReference type="NCBI Taxonomy" id="311180"/>
    <lineage>
        <taxon>Bacteria</taxon>
        <taxon>Pseudomonadati</taxon>
        <taxon>Pseudomonadota</taxon>
        <taxon>Alphaproteobacteria</taxon>
        <taxon>Rhodobacterales</taxon>
        <taxon>Roseobacteraceae</taxon>
        <taxon>Alloyangia</taxon>
    </lineage>
</organism>
<feature type="transmembrane region" description="Helical" evidence="1">
    <location>
        <begin position="85"/>
        <end position="103"/>
    </location>
</feature>
<accession>A0A1I6VVP9</accession>
<keyword evidence="3" id="KW-1185">Reference proteome</keyword>
<gene>
    <name evidence="2" type="ORF">SAMN04488050_1139</name>
</gene>
<sequence>MNTLSLGWSQAQAKSALKRFRRLFAANLLLQSLVALICLFAPGLGAWSTGIEPSQARPLLQVWGAMVVVVSALQVLAWRDPIRQRFHVAIAIGIRVWMVLVYLSLGLDFWRFAAFDAIFAVALAVLFHRALIAELQTRP</sequence>